<dbReference type="PROSITE" id="PS50801">
    <property type="entry name" value="STAS"/>
    <property type="match status" value="1"/>
</dbReference>
<dbReference type="Pfam" id="PF14361">
    <property type="entry name" value="RsbRD_N"/>
    <property type="match status" value="1"/>
</dbReference>
<gene>
    <name evidence="3" type="ORF">B0I31_11512</name>
</gene>
<dbReference type="PANTHER" id="PTHR33745">
    <property type="entry name" value="RSBT ANTAGONIST PROTEIN RSBS-RELATED"/>
    <property type="match status" value="1"/>
</dbReference>
<dbReference type="Proteomes" id="UP000241118">
    <property type="component" value="Unassembled WGS sequence"/>
</dbReference>
<dbReference type="PANTHER" id="PTHR33745:SF3">
    <property type="entry name" value="RSBT CO-ANTAGONIST PROTEIN RSBRC"/>
    <property type="match status" value="1"/>
</dbReference>
<evidence type="ECO:0000256" key="1">
    <source>
        <dbReference type="ARBA" id="ARBA00022553"/>
    </source>
</evidence>
<accession>A0A2P8I0R3</accession>
<dbReference type="Pfam" id="PF01740">
    <property type="entry name" value="STAS"/>
    <property type="match status" value="1"/>
</dbReference>
<proteinExistence type="predicted"/>
<keyword evidence="1" id="KW-0597">Phosphoprotein</keyword>
<dbReference type="RefSeq" id="WP_219910904.1">
    <property type="nucleotide sequence ID" value="NZ_PYAX01000015.1"/>
</dbReference>
<dbReference type="AlphaFoldDB" id="A0A2P8I0R3"/>
<feature type="domain" description="STAS" evidence="2">
    <location>
        <begin position="164"/>
        <end position="275"/>
    </location>
</feature>
<dbReference type="InterPro" id="IPR051932">
    <property type="entry name" value="Bact_StressResp_Reg"/>
</dbReference>
<name>A0A2P8I0R3_SACCR</name>
<evidence type="ECO:0000259" key="2">
    <source>
        <dbReference type="PROSITE" id="PS50801"/>
    </source>
</evidence>
<organism evidence="3 4">
    <name type="scientific">Saccharothrix carnea</name>
    <dbReference type="NCBI Taxonomy" id="1280637"/>
    <lineage>
        <taxon>Bacteria</taxon>
        <taxon>Bacillati</taxon>
        <taxon>Actinomycetota</taxon>
        <taxon>Actinomycetes</taxon>
        <taxon>Pseudonocardiales</taxon>
        <taxon>Pseudonocardiaceae</taxon>
        <taxon>Saccharothrix</taxon>
    </lineage>
</organism>
<evidence type="ECO:0000313" key="4">
    <source>
        <dbReference type="Proteomes" id="UP000241118"/>
    </source>
</evidence>
<protein>
    <submittedName>
        <fullName evidence="3">RsbT co-antagonist protein RsbR</fullName>
    </submittedName>
</protein>
<dbReference type="Gene3D" id="3.30.750.24">
    <property type="entry name" value="STAS domain"/>
    <property type="match status" value="1"/>
</dbReference>
<dbReference type="EMBL" id="PYAX01000015">
    <property type="protein sequence ID" value="PSL52060.1"/>
    <property type="molecule type" value="Genomic_DNA"/>
</dbReference>
<reference evidence="3 4" key="1">
    <citation type="submission" date="2018-03" db="EMBL/GenBank/DDBJ databases">
        <title>Genomic Encyclopedia of Type Strains, Phase III (KMG-III): the genomes of soil and plant-associated and newly described type strains.</title>
        <authorList>
            <person name="Whitman W."/>
        </authorList>
    </citation>
    <scope>NUCLEOTIDE SEQUENCE [LARGE SCALE GENOMIC DNA]</scope>
    <source>
        <strain evidence="3 4">CGMCC 4.7097</strain>
    </source>
</reference>
<dbReference type="InterPro" id="IPR025751">
    <property type="entry name" value="RsbRD_N_dom"/>
</dbReference>
<dbReference type="InterPro" id="IPR002645">
    <property type="entry name" value="STAS_dom"/>
</dbReference>
<dbReference type="InterPro" id="IPR036513">
    <property type="entry name" value="STAS_dom_sf"/>
</dbReference>
<dbReference type="SUPFAM" id="SSF52091">
    <property type="entry name" value="SpoIIaa-like"/>
    <property type="match status" value="1"/>
</dbReference>
<keyword evidence="4" id="KW-1185">Reference proteome</keyword>
<evidence type="ECO:0000313" key="3">
    <source>
        <dbReference type="EMBL" id="PSL52060.1"/>
    </source>
</evidence>
<dbReference type="CDD" id="cd07041">
    <property type="entry name" value="STAS_RsbR_RsbS_like"/>
    <property type="match status" value="1"/>
</dbReference>
<comment type="caution">
    <text evidence="3">The sequence shown here is derived from an EMBL/GenBank/DDBJ whole genome shotgun (WGS) entry which is preliminary data.</text>
</comment>
<sequence length="295" mass="31742">MATEDDLKVRDLLVRVLREHDAEILDLWVRAQSERAAVTALGERELRSEAAGVIAALREGLETGLPVGDVVERHAPAREAVVRLSVRRARAGVDPTATALATLALKDTLLDVLREHTDEPGALFSAAITVNRLLDAAGALTFASYVEGREEIIRTQHRQMLELSTPVVRLWRGVLAVPLIGTLDSARTQLVMNGLLEAIQADEAPVAIIDITGVPTVDTVVAHHLLQTVTAVRLMGAECFISGIRPAIAQTITQLGIDLSTITTRATLADALAEAVRLLDADFPDMASERVRSAL</sequence>